<proteinExistence type="predicted"/>
<feature type="signal peptide" evidence="1">
    <location>
        <begin position="1"/>
        <end position="23"/>
    </location>
</feature>
<evidence type="ECO:0000313" key="3">
    <source>
        <dbReference type="Proteomes" id="UP000663826"/>
    </source>
</evidence>
<evidence type="ECO:0000313" key="2">
    <source>
        <dbReference type="EMBL" id="CAE6457246.1"/>
    </source>
</evidence>
<sequence length="134" mass="15466">MKTSAFFSYVFFVFFAFLAVAYAMPEPIQAGSIIARDDDDVDAEDGLGGDDGLVARGDKGHDYCWNKHGWDKCSKWGYCCKKEQTCCGDNKCCGKEFRCKRTEYHDGHHKRGDDDHHGNHHNYHWVCTKKDHHW</sequence>
<protein>
    <recommendedName>
        <fullName evidence="4">Transmembrane protein</fullName>
    </recommendedName>
</protein>
<evidence type="ECO:0000256" key="1">
    <source>
        <dbReference type="SAM" id="SignalP"/>
    </source>
</evidence>
<organism evidence="2 3">
    <name type="scientific">Rhizoctonia solani</name>
    <dbReference type="NCBI Taxonomy" id="456999"/>
    <lineage>
        <taxon>Eukaryota</taxon>
        <taxon>Fungi</taxon>
        <taxon>Dikarya</taxon>
        <taxon>Basidiomycota</taxon>
        <taxon>Agaricomycotina</taxon>
        <taxon>Agaricomycetes</taxon>
        <taxon>Cantharellales</taxon>
        <taxon>Ceratobasidiaceae</taxon>
        <taxon>Rhizoctonia</taxon>
    </lineage>
</organism>
<name>A0A8H3BGL9_9AGAM</name>
<dbReference type="EMBL" id="CAJMWQ010001628">
    <property type="protein sequence ID" value="CAE6457246.1"/>
    <property type="molecule type" value="Genomic_DNA"/>
</dbReference>
<gene>
    <name evidence="2" type="ORF">RDB_LOCUS84503</name>
</gene>
<reference evidence="2" key="1">
    <citation type="submission" date="2021-01" db="EMBL/GenBank/DDBJ databases">
        <authorList>
            <person name="Kaushik A."/>
        </authorList>
    </citation>
    <scope>NUCLEOTIDE SEQUENCE</scope>
    <source>
        <strain evidence="2">AG1-1B</strain>
    </source>
</reference>
<dbReference type="Proteomes" id="UP000663826">
    <property type="component" value="Unassembled WGS sequence"/>
</dbReference>
<keyword evidence="1" id="KW-0732">Signal</keyword>
<evidence type="ECO:0008006" key="4">
    <source>
        <dbReference type="Google" id="ProtNLM"/>
    </source>
</evidence>
<feature type="chain" id="PRO_5034232196" description="Transmembrane protein" evidence="1">
    <location>
        <begin position="24"/>
        <end position="134"/>
    </location>
</feature>
<dbReference type="AlphaFoldDB" id="A0A8H3BGL9"/>
<comment type="caution">
    <text evidence="2">The sequence shown here is derived from an EMBL/GenBank/DDBJ whole genome shotgun (WGS) entry which is preliminary data.</text>
</comment>
<accession>A0A8H3BGL9</accession>